<dbReference type="VEuPathDB" id="VectorBase:AARA018364"/>
<feature type="compositionally biased region" description="Low complexity" evidence="1">
    <location>
        <begin position="117"/>
        <end position="129"/>
    </location>
</feature>
<name>A0A499FTM3_ANOAR</name>
<dbReference type="EMBL" id="APCN01000061">
    <property type="status" value="NOT_ANNOTATED_CDS"/>
    <property type="molecule type" value="Genomic_DNA"/>
</dbReference>
<dbReference type="EnsemblMetazoa" id="AARA018364-RA">
    <property type="protein sequence ID" value="AARA018364-PA"/>
    <property type="gene ID" value="AARA018364"/>
</dbReference>
<keyword evidence="3" id="KW-1185">Reference proteome</keyword>
<feature type="region of interest" description="Disordered" evidence="1">
    <location>
        <begin position="114"/>
        <end position="155"/>
    </location>
</feature>
<feature type="region of interest" description="Disordered" evidence="1">
    <location>
        <begin position="87"/>
        <end position="106"/>
    </location>
</feature>
<organism evidence="2 3">
    <name type="scientific">Anopheles arabiensis</name>
    <name type="common">Mosquito</name>
    <dbReference type="NCBI Taxonomy" id="7173"/>
    <lineage>
        <taxon>Eukaryota</taxon>
        <taxon>Metazoa</taxon>
        <taxon>Ecdysozoa</taxon>
        <taxon>Arthropoda</taxon>
        <taxon>Hexapoda</taxon>
        <taxon>Insecta</taxon>
        <taxon>Pterygota</taxon>
        <taxon>Neoptera</taxon>
        <taxon>Endopterygota</taxon>
        <taxon>Diptera</taxon>
        <taxon>Nematocera</taxon>
        <taxon>Culicoidea</taxon>
        <taxon>Culicidae</taxon>
        <taxon>Anophelinae</taxon>
        <taxon>Anopheles</taxon>
    </lineage>
</organism>
<sequence>MLRKLLRRIFCPCSRKPSKESEEHETPEKATVEVLVVETPWIDGKKRPVSRNIDIPSPRWSIVGSHTEREMKMLTSRTLHEIETKAVTRKNKSRRRAYEPGDVGGMRMVQVQIPQSNKNATNNAPTTITPKDDHHTWDDHSGNDNVGHDKLEGIP</sequence>
<protein>
    <submittedName>
        <fullName evidence="2">Uncharacterized protein</fullName>
    </submittedName>
</protein>
<accession>A0A499FTM3</accession>
<evidence type="ECO:0000256" key="1">
    <source>
        <dbReference type="SAM" id="MobiDB-lite"/>
    </source>
</evidence>
<feature type="region of interest" description="Disordered" evidence="1">
    <location>
        <begin position="46"/>
        <end position="66"/>
    </location>
</feature>
<dbReference type="AlphaFoldDB" id="A0A499FTM3"/>
<evidence type="ECO:0000313" key="2">
    <source>
        <dbReference type="EnsemblMetazoa" id="AARA018364-PA"/>
    </source>
</evidence>
<dbReference type="Proteomes" id="UP000075840">
    <property type="component" value="Unassembled WGS sequence"/>
</dbReference>
<evidence type="ECO:0000313" key="3">
    <source>
        <dbReference type="Proteomes" id="UP000075840"/>
    </source>
</evidence>
<proteinExistence type="predicted"/>
<feature type="compositionally biased region" description="Basic and acidic residues" evidence="1">
    <location>
        <begin position="130"/>
        <end position="155"/>
    </location>
</feature>
<reference evidence="2" key="1">
    <citation type="submission" date="2022-08" db="UniProtKB">
        <authorList>
            <consortium name="EnsemblMetazoa"/>
        </authorList>
    </citation>
    <scope>IDENTIFICATION</scope>
    <source>
        <strain evidence="2">Dongola</strain>
    </source>
</reference>